<dbReference type="InterPro" id="IPR029057">
    <property type="entry name" value="PRTase-like"/>
</dbReference>
<dbReference type="Gene3D" id="3.30.1310.20">
    <property type="entry name" value="PRTase-like"/>
    <property type="match status" value="1"/>
</dbReference>
<keyword evidence="2" id="KW-0808">Transferase</keyword>
<dbReference type="Proteomes" id="UP000599578">
    <property type="component" value="Unassembled WGS sequence"/>
</dbReference>
<sequence length="217" mass="24310">MRFHDRRDAGIQLATALERYRDHPGIVFPLPRGGVTLGVEVARALQMPLDLIVPRKIGHPANPEYAICAVAECGELLCNEAERARVDPDWLRQQVEREQHEARRRRAHYMDGREPLNASGATAILVDDGIATGLTMEAAIRDARQRNAATIVVAIPVVPPDTYRRLKTEVDDVVALEVPEVYRGAVGAYYDDFEQVTDAEVIVMLEDLRREQLAARH</sequence>
<dbReference type="Pfam" id="PF00156">
    <property type="entry name" value="Pribosyltran"/>
    <property type="match status" value="1"/>
</dbReference>
<evidence type="ECO:0000313" key="3">
    <source>
        <dbReference type="Proteomes" id="UP000599578"/>
    </source>
</evidence>
<proteinExistence type="predicted"/>
<comment type="caution">
    <text evidence="2">The sequence shown here is derived from an EMBL/GenBank/DDBJ whole genome shotgun (WGS) entry which is preliminary data.</text>
</comment>
<protein>
    <submittedName>
        <fullName evidence="2">Phosphoribosyltransferase</fullName>
    </submittedName>
</protein>
<dbReference type="EMBL" id="BMLT01000001">
    <property type="protein sequence ID" value="GGO76992.1"/>
    <property type="molecule type" value="Genomic_DNA"/>
</dbReference>
<gene>
    <name evidence="2" type="ORF">GCM10011348_05510</name>
</gene>
<dbReference type="RefSeq" id="WP_188858025.1">
    <property type="nucleotide sequence ID" value="NZ_BMLT01000001.1"/>
</dbReference>
<accession>A0A918DPV3</accession>
<reference evidence="2 3" key="1">
    <citation type="journal article" date="2014" name="Int. J. Syst. Evol. Microbiol.">
        <title>Complete genome sequence of Corynebacterium casei LMG S-19264T (=DSM 44701T), isolated from a smear-ripened cheese.</title>
        <authorList>
            <consortium name="US DOE Joint Genome Institute (JGI-PGF)"/>
            <person name="Walter F."/>
            <person name="Albersmeier A."/>
            <person name="Kalinowski J."/>
            <person name="Ruckert C."/>
        </authorList>
    </citation>
    <scope>NUCLEOTIDE SEQUENCE [LARGE SCALE GENOMIC DNA]</scope>
    <source>
        <strain evidence="2 3">CGMCC 1.7286</strain>
    </source>
</reference>
<dbReference type="AlphaFoldDB" id="A0A918DPV3"/>
<evidence type="ECO:0000259" key="1">
    <source>
        <dbReference type="Pfam" id="PF00156"/>
    </source>
</evidence>
<dbReference type="Gene3D" id="3.40.50.2020">
    <property type="match status" value="1"/>
</dbReference>
<keyword evidence="2" id="KW-0328">Glycosyltransferase</keyword>
<organism evidence="2 3">
    <name type="scientific">Marinobacterium nitratireducens</name>
    <dbReference type="NCBI Taxonomy" id="518897"/>
    <lineage>
        <taxon>Bacteria</taxon>
        <taxon>Pseudomonadati</taxon>
        <taxon>Pseudomonadota</taxon>
        <taxon>Gammaproteobacteria</taxon>
        <taxon>Oceanospirillales</taxon>
        <taxon>Oceanospirillaceae</taxon>
        <taxon>Marinobacterium</taxon>
    </lineage>
</organism>
<dbReference type="InterPro" id="IPR000836">
    <property type="entry name" value="PRTase_dom"/>
</dbReference>
<dbReference type="SUPFAM" id="SSF53271">
    <property type="entry name" value="PRTase-like"/>
    <property type="match status" value="1"/>
</dbReference>
<feature type="domain" description="Phosphoribosyltransferase" evidence="1">
    <location>
        <begin position="18"/>
        <end position="189"/>
    </location>
</feature>
<evidence type="ECO:0000313" key="2">
    <source>
        <dbReference type="EMBL" id="GGO76992.1"/>
    </source>
</evidence>
<keyword evidence="3" id="KW-1185">Reference proteome</keyword>
<dbReference type="GO" id="GO:0016757">
    <property type="term" value="F:glycosyltransferase activity"/>
    <property type="evidence" value="ECO:0007669"/>
    <property type="project" value="UniProtKB-KW"/>
</dbReference>
<dbReference type="CDD" id="cd06223">
    <property type="entry name" value="PRTases_typeI"/>
    <property type="match status" value="1"/>
</dbReference>
<name>A0A918DPV3_9GAMM</name>